<dbReference type="EC" id="2.1.1.33" evidence="3"/>
<sequence>MFANSRVVASAQQAPHARLEARVRRHLDVPWRRPPAAHNVRAFEALRARIADAPCPLVLDAGCGTGASTLRLAERHRDCWVIGVDKSAARLAVGARLLAAADAPANALLLRAELGDLWRLMRDAGWRLHRHYLLYPNPWPKPAQLARRWHAHPAFAALSALGGTLELRCNWRVYADEFASALRLAGADARAEAFIPADPLTPFERKYAASGHALWRVRARLDADGAG</sequence>
<dbReference type="EMBL" id="DF970248">
    <property type="protein sequence ID" value="GAP67251.1"/>
    <property type="molecule type" value="Genomic_DNA"/>
</dbReference>
<organism evidence="8">
    <name type="scientific">Mizugakiibacter sediminis</name>
    <dbReference type="NCBI Taxonomy" id="1475481"/>
    <lineage>
        <taxon>Bacteria</taxon>
        <taxon>Pseudomonadati</taxon>
        <taxon>Pseudomonadota</taxon>
        <taxon>Gammaproteobacteria</taxon>
        <taxon>Lysobacterales</taxon>
        <taxon>Rhodanobacteraceae</taxon>
        <taxon>Mizugakiibacter</taxon>
    </lineage>
</organism>
<evidence type="ECO:0000256" key="3">
    <source>
        <dbReference type="ARBA" id="ARBA00011977"/>
    </source>
</evidence>
<gene>
    <name evidence="8" type="ORF">MBSD_n2568</name>
</gene>
<evidence type="ECO:0000313" key="9">
    <source>
        <dbReference type="Proteomes" id="UP000253740"/>
    </source>
</evidence>
<dbReference type="AlphaFoldDB" id="A0A0K8QRH2"/>
<keyword evidence="7" id="KW-0819">tRNA processing</keyword>
<dbReference type="CDD" id="cd02440">
    <property type="entry name" value="AdoMet_MTases"/>
    <property type="match status" value="1"/>
</dbReference>
<accession>A0A0K8QRH2</accession>
<reference evidence="8" key="1">
    <citation type="submission" date="2015-08" db="EMBL/GenBank/DDBJ databases">
        <title>Complete DNA Sequence of Pseudomonas syringae pv. actinidiae, the Causal Agent of Kiwifruit Canker Disease.</title>
        <authorList>
            <person name="Rikkerink E.H.A."/>
            <person name="Fineran P.C."/>
        </authorList>
    </citation>
    <scope>NUCLEOTIDE SEQUENCE</scope>
    <source>
        <strain evidence="8">SkMP5</strain>
    </source>
</reference>
<dbReference type="InterPro" id="IPR003358">
    <property type="entry name" value="tRNA_(Gua-N-7)_MeTrfase_Trmb"/>
</dbReference>
<protein>
    <recommendedName>
        <fullName evidence="3">tRNA (guanine(46)-N(7))-methyltransferase</fullName>
        <ecNumber evidence="3">2.1.1.33</ecNumber>
    </recommendedName>
</protein>
<dbReference type="GO" id="GO:0008176">
    <property type="term" value="F:tRNA (guanine(46)-N7)-methyltransferase activity"/>
    <property type="evidence" value="ECO:0007669"/>
    <property type="project" value="UniProtKB-EC"/>
</dbReference>
<dbReference type="PROSITE" id="PS51625">
    <property type="entry name" value="SAM_MT_TRMB"/>
    <property type="match status" value="1"/>
</dbReference>
<keyword evidence="5 8" id="KW-0808">Transferase</keyword>
<keyword evidence="9" id="KW-1185">Reference proteome</keyword>
<dbReference type="SUPFAM" id="SSF53335">
    <property type="entry name" value="S-adenosyl-L-methionine-dependent methyltransferases"/>
    <property type="match status" value="1"/>
</dbReference>
<name>A0A0K8QRH2_9GAMM</name>
<dbReference type="Gene3D" id="3.40.50.150">
    <property type="entry name" value="Vaccinia Virus protein VP39"/>
    <property type="match status" value="1"/>
</dbReference>
<evidence type="ECO:0000256" key="5">
    <source>
        <dbReference type="ARBA" id="ARBA00022679"/>
    </source>
</evidence>
<keyword evidence="4 8" id="KW-0489">Methyltransferase</keyword>
<evidence type="ECO:0000256" key="6">
    <source>
        <dbReference type="ARBA" id="ARBA00022691"/>
    </source>
</evidence>
<evidence type="ECO:0000256" key="1">
    <source>
        <dbReference type="ARBA" id="ARBA00000142"/>
    </source>
</evidence>
<evidence type="ECO:0000313" key="8">
    <source>
        <dbReference type="EMBL" id="GAP67251.1"/>
    </source>
</evidence>
<evidence type="ECO:0000256" key="4">
    <source>
        <dbReference type="ARBA" id="ARBA00022603"/>
    </source>
</evidence>
<comment type="catalytic activity">
    <reaction evidence="1">
        <text>guanosine(46) in tRNA + S-adenosyl-L-methionine = N(7)-methylguanosine(46) in tRNA + S-adenosyl-L-homocysteine</text>
        <dbReference type="Rhea" id="RHEA:42708"/>
        <dbReference type="Rhea" id="RHEA-COMP:10188"/>
        <dbReference type="Rhea" id="RHEA-COMP:10189"/>
        <dbReference type="ChEBI" id="CHEBI:57856"/>
        <dbReference type="ChEBI" id="CHEBI:59789"/>
        <dbReference type="ChEBI" id="CHEBI:74269"/>
        <dbReference type="ChEBI" id="CHEBI:74480"/>
        <dbReference type="EC" id="2.1.1.33"/>
    </reaction>
</comment>
<dbReference type="STRING" id="1475481.GCA_000953855_02616"/>
<evidence type="ECO:0000256" key="7">
    <source>
        <dbReference type="ARBA" id="ARBA00022694"/>
    </source>
</evidence>
<comment type="function">
    <text evidence="2">Catalyzes the formation of N(7)-methylguanine at position 46 (m7G46) in tRNA.</text>
</comment>
<dbReference type="Proteomes" id="UP000253740">
    <property type="component" value="Unassembled WGS sequence"/>
</dbReference>
<dbReference type="InterPro" id="IPR029063">
    <property type="entry name" value="SAM-dependent_MTases_sf"/>
</dbReference>
<dbReference type="RefSeq" id="WP_062537812.1">
    <property type="nucleotide sequence ID" value="NZ_DF970248.1"/>
</dbReference>
<keyword evidence="6" id="KW-0949">S-adenosyl-L-methionine</keyword>
<proteinExistence type="predicted"/>
<dbReference type="OrthoDB" id="9809889at2"/>
<evidence type="ECO:0000256" key="2">
    <source>
        <dbReference type="ARBA" id="ARBA00003015"/>
    </source>
</evidence>
<dbReference type="Pfam" id="PF02390">
    <property type="entry name" value="Methyltransf_4"/>
    <property type="match status" value="1"/>
</dbReference>